<feature type="binding site" evidence="4">
    <location>
        <position position="230"/>
    </location>
    <ligand>
        <name>substrate</name>
    </ligand>
</feature>
<dbReference type="KEGG" id="cpy:Cphy_0288"/>
<dbReference type="InterPro" id="IPR012341">
    <property type="entry name" value="6hp_glycosidase-like_sf"/>
</dbReference>
<evidence type="ECO:0000256" key="4">
    <source>
        <dbReference type="PIRSR" id="PIRSR610905-2"/>
    </source>
</evidence>
<dbReference type="GO" id="GO:0000272">
    <property type="term" value="P:polysaccharide catabolic process"/>
    <property type="evidence" value="ECO:0007669"/>
    <property type="project" value="TreeGrafter"/>
</dbReference>
<dbReference type="InterPro" id="IPR052369">
    <property type="entry name" value="UG_Glycosaminoglycan_Hydrolase"/>
</dbReference>
<feature type="active site" description="Nucleophile" evidence="3">
    <location>
        <position position="98"/>
    </location>
</feature>
<evidence type="ECO:0000313" key="6">
    <source>
        <dbReference type="Proteomes" id="UP000000370"/>
    </source>
</evidence>
<feature type="binding site" evidence="4">
    <location>
        <position position="158"/>
    </location>
    <ligand>
        <name>substrate</name>
    </ligand>
</feature>
<dbReference type="InterPro" id="IPR010905">
    <property type="entry name" value="Glyco_hydro_88"/>
</dbReference>
<name>A9KS44_LACP7</name>
<dbReference type="InterPro" id="IPR008928">
    <property type="entry name" value="6-hairpin_glycosidase_sf"/>
</dbReference>
<protein>
    <submittedName>
        <fullName evidence="5">Glycosyl hydrolase family 88</fullName>
    </submittedName>
</protein>
<feature type="binding site" evidence="4">
    <location>
        <position position="234"/>
    </location>
    <ligand>
        <name>substrate</name>
    </ligand>
</feature>
<comment type="similarity">
    <text evidence="2">Belongs to the glycosyl hydrolase 88 family.</text>
</comment>
<proteinExistence type="inferred from homology"/>
<evidence type="ECO:0000256" key="1">
    <source>
        <dbReference type="ARBA" id="ARBA00022801"/>
    </source>
</evidence>
<organism evidence="5 6">
    <name type="scientific">Lachnoclostridium phytofermentans (strain ATCC 700394 / DSM 18823 / ISDg)</name>
    <name type="common">Clostridium phytofermentans</name>
    <dbReference type="NCBI Taxonomy" id="357809"/>
    <lineage>
        <taxon>Bacteria</taxon>
        <taxon>Bacillati</taxon>
        <taxon>Bacillota</taxon>
        <taxon>Clostridia</taxon>
        <taxon>Lachnospirales</taxon>
        <taxon>Lachnospiraceae</taxon>
    </lineage>
</organism>
<dbReference type="STRING" id="357809.Cphy_0288"/>
<sequence length="384" mass="43938">MNLIDEITNHELKSSISKAVEILRGNLSEFTEKFQDSTSINNFYPVSENVEWTTGFCTGEYWLAWEITGDESFKKAALIQTESFLQRIEKQIDVNHHDMGFLYTPSCVAAWKLTASETGRKAALLAADNLMKRFHEKGGFFQAWGELGAPDNYRLIIDCLLNLPLLYWASEETGNPIYREKALIHTKSSLENLVREDYSTYHTFYFDPIDGKPLRGVTAQGYRNDSAWARGQAWGIYGLALSYRYTNDSGCIDLFYKVADFFINRLPDDIVPYWDLDFAQGSDEPKDSSAACIAACGMLEMAKYLPKDKAEYYMDIAKKIAGSLSRNYTADIGKSNGLLLHGVYAKKSPYNTVTDRGVDECNTWGDYFWFELLIRLFKDWDTYW</sequence>
<feature type="binding site" evidence="4">
    <location>
        <position position="218"/>
    </location>
    <ligand>
        <name>substrate</name>
    </ligand>
</feature>
<dbReference type="eggNOG" id="COG4225">
    <property type="taxonomic scope" value="Bacteria"/>
</dbReference>
<keyword evidence="6" id="KW-1185">Reference proteome</keyword>
<evidence type="ECO:0000313" key="5">
    <source>
        <dbReference type="EMBL" id="ABX40675.1"/>
    </source>
</evidence>
<keyword evidence="1 5" id="KW-0378">Hydrolase</keyword>
<dbReference type="Pfam" id="PF07470">
    <property type="entry name" value="Glyco_hydro_88"/>
    <property type="match status" value="1"/>
</dbReference>
<dbReference type="PANTHER" id="PTHR36845">
    <property type="entry name" value="HYDROLASE, PUTATIVE (AFU_ORTHOLOGUE AFUA_7G05090)-RELATED"/>
    <property type="match status" value="1"/>
</dbReference>
<dbReference type="EMBL" id="CP000885">
    <property type="protein sequence ID" value="ABX40675.1"/>
    <property type="molecule type" value="Genomic_DNA"/>
</dbReference>
<accession>A9KS44</accession>
<dbReference type="AlphaFoldDB" id="A9KS44"/>
<dbReference type="PANTHER" id="PTHR36845:SF1">
    <property type="entry name" value="HYDROLASE, PUTATIVE (AFU_ORTHOLOGUE AFUA_7G05090)-RELATED"/>
    <property type="match status" value="1"/>
</dbReference>
<dbReference type="Proteomes" id="UP000000370">
    <property type="component" value="Chromosome"/>
</dbReference>
<dbReference type="SUPFAM" id="SSF48208">
    <property type="entry name" value="Six-hairpin glycosidases"/>
    <property type="match status" value="1"/>
</dbReference>
<feature type="binding site" evidence="4">
    <location>
        <position position="216"/>
    </location>
    <ligand>
        <name>substrate</name>
    </ligand>
</feature>
<dbReference type="GO" id="GO:0052757">
    <property type="term" value="F:chondroitin hydrolase activity"/>
    <property type="evidence" value="ECO:0007669"/>
    <property type="project" value="TreeGrafter"/>
</dbReference>
<feature type="binding site" evidence="4">
    <location>
        <position position="98"/>
    </location>
    <ligand>
        <name>substrate</name>
    </ligand>
</feature>
<evidence type="ECO:0000256" key="2">
    <source>
        <dbReference type="ARBA" id="ARBA00038358"/>
    </source>
</evidence>
<feature type="active site" description="Proton donor" evidence="3">
    <location>
        <position position="158"/>
    </location>
</feature>
<dbReference type="RefSeq" id="WP_012198318.1">
    <property type="nucleotide sequence ID" value="NC_010001.1"/>
</dbReference>
<dbReference type="Gene3D" id="1.50.10.10">
    <property type="match status" value="1"/>
</dbReference>
<dbReference type="CAZy" id="GH88">
    <property type="family name" value="Glycoside Hydrolase Family 88"/>
</dbReference>
<dbReference type="HOGENOM" id="CLU_027158_1_1_9"/>
<feature type="binding site" evidence="4">
    <location>
        <position position="348"/>
    </location>
    <ligand>
        <name>substrate</name>
    </ligand>
</feature>
<reference evidence="6" key="1">
    <citation type="submission" date="2007-11" db="EMBL/GenBank/DDBJ databases">
        <title>Complete genome sequence of Clostridium phytofermentans ISDg.</title>
        <authorList>
            <person name="Leschine S.B."/>
            <person name="Warnick T.A."/>
            <person name="Blanchard J.L."/>
            <person name="Schnell D.J."/>
            <person name="Petit E.L."/>
            <person name="LaTouf W.G."/>
            <person name="Copeland A."/>
            <person name="Lucas S."/>
            <person name="Lapidus A."/>
            <person name="Barry K."/>
            <person name="Glavina del Rio T."/>
            <person name="Dalin E."/>
            <person name="Tice H."/>
            <person name="Pitluck S."/>
            <person name="Kiss H."/>
            <person name="Brettin T."/>
            <person name="Bruce D."/>
            <person name="Detter J.C."/>
            <person name="Han C."/>
            <person name="Kuske C."/>
            <person name="Schmutz J."/>
            <person name="Larimer F."/>
            <person name="Land M."/>
            <person name="Hauser L."/>
            <person name="Kyrpides N."/>
            <person name="Kim E.A."/>
            <person name="Richardson P."/>
        </authorList>
    </citation>
    <scope>NUCLEOTIDE SEQUENCE [LARGE SCALE GENOMIC DNA]</scope>
    <source>
        <strain evidence="6">ATCC 700394 / DSM 18823 / ISDg</strain>
    </source>
</reference>
<evidence type="ECO:0000256" key="3">
    <source>
        <dbReference type="PIRSR" id="PIRSR610905-1"/>
    </source>
</evidence>
<gene>
    <name evidence="5" type="ordered locus">Cphy_0288</name>
</gene>